<feature type="domain" description="Tyr recombinase" evidence="5">
    <location>
        <begin position="216"/>
        <end position="406"/>
    </location>
</feature>
<keyword evidence="7" id="KW-1185">Reference proteome</keyword>
<evidence type="ECO:0000256" key="4">
    <source>
        <dbReference type="ARBA" id="ARBA00023172"/>
    </source>
</evidence>
<comment type="caution">
    <text evidence="6">The sequence shown here is derived from an EMBL/GenBank/DDBJ whole genome shotgun (WGS) entry which is preliminary data.</text>
</comment>
<comment type="similarity">
    <text evidence="1">Belongs to the 'phage' integrase family.</text>
</comment>
<dbReference type="GO" id="GO:0006310">
    <property type="term" value="P:DNA recombination"/>
    <property type="evidence" value="ECO:0007669"/>
    <property type="project" value="UniProtKB-KW"/>
</dbReference>
<dbReference type="Pfam" id="PF00589">
    <property type="entry name" value="Phage_integrase"/>
    <property type="match status" value="1"/>
</dbReference>
<dbReference type="Pfam" id="PF22022">
    <property type="entry name" value="Phage_int_M"/>
    <property type="match status" value="1"/>
</dbReference>
<dbReference type="Gene3D" id="3.30.160.390">
    <property type="entry name" value="Integrase, DNA-binding domain"/>
    <property type="match status" value="1"/>
</dbReference>
<dbReference type="InterPro" id="IPR011010">
    <property type="entry name" value="DNA_brk_join_enz"/>
</dbReference>
<evidence type="ECO:0000256" key="2">
    <source>
        <dbReference type="ARBA" id="ARBA00022908"/>
    </source>
</evidence>
<dbReference type="InterPro" id="IPR050808">
    <property type="entry name" value="Phage_Integrase"/>
</dbReference>
<dbReference type="HOGENOM" id="CLU_027562_0_0_7"/>
<dbReference type="InterPro" id="IPR013762">
    <property type="entry name" value="Integrase-like_cat_sf"/>
</dbReference>
<keyword evidence="2" id="KW-0229">DNA integration</keyword>
<dbReference type="PANTHER" id="PTHR30629:SF2">
    <property type="entry name" value="PROPHAGE INTEGRASE INTS-RELATED"/>
    <property type="match status" value="1"/>
</dbReference>
<dbReference type="Proteomes" id="UP000014539">
    <property type="component" value="Unassembled WGS sequence"/>
</dbReference>
<dbReference type="InterPro" id="IPR053876">
    <property type="entry name" value="Phage_int_M"/>
</dbReference>
<keyword evidence="4" id="KW-0233">DNA recombination</keyword>
<dbReference type="GO" id="GO:0015074">
    <property type="term" value="P:DNA integration"/>
    <property type="evidence" value="ECO:0007669"/>
    <property type="project" value="UniProtKB-KW"/>
</dbReference>
<dbReference type="InterPro" id="IPR002104">
    <property type="entry name" value="Integrase_catalytic"/>
</dbReference>
<evidence type="ECO:0000256" key="1">
    <source>
        <dbReference type="ARBA" id="ARBA00008857"/>
    </source>
</evidence>
<protein>
    <recommendedName>
        <fullName evidence="5">Tyr recombinase domain-containing protein</fullName>
    </recommendedName>
</protein>
<evidence type="ECO:0000313" key="6">
    <source>
        <dbReference type="EMBL" id="EPH08080.1"/>
    </source>
</evidence>
<dbReference type="InterPro" id="IPR010998">
    <property type="entry name" value="Integrase_recombinase_N"/>
</dbReference>
<dbReference type="InterPro" id="IPR025166">
    <property type="entry name" value="Integrase_DNA_bind_dom"/>
</dbReference>
<evidence type="ECO:0000313" key="7">
    <source>
        <dbReference type="Proteomes" id="UP000014539"/>
    </source>
</evidence>
<dbReference type="GO" id="GO:0003677">
    <property type="term" value="F:DNA binding"/>
    <property type="evidence" value="ECO:0007669"/>
    <property type="project" value="UniProtKB-KW"/>
</dbReference>
<reference evidence="6 7" key="1">
    <citation type="submission" date="2013-06" db="EMBL/GenBank/DDBJ databases">
        <title>The Genome Sequence of Campylobacter ureolyticus ACS-301-V-SCH3B.</title>
        <authorList>
            <consortium name="The Broad Institute Genomics Platform"/>
            <person name="Earl A."/>
            <person name="Ward D."/>
            <person name="Feldgarden M."/>
            <person name="Gevers D."/>
            <person name="Saerens B."/>
            <person name="Vaneechoutte M."/>
            <person name="Walker B."/>
            <person name="Young S."/>
            <person name="Zeng Q."/>
            <person name="Gargeya S."/>
            <person name="Fitzgerald M."/>
            <person name="Haas B."/>
            <person name="Abouelleil A."/>
            <person name="Allen A.W."/>
            <person name="Alvarado L."/>
            <person name="Arachchi H.M."/>
            <person name="Berlin A.M."/>
            <person name="Chapman S.B."/>
            <person name="Gainer-Dewar J."/>
            <person name="Goldberg J."/>
            <person name="Griggs A."/>
            <person name="Gujja S."/>
            <person name="Hansen M."/>
            <person name="Howarth C."/>
            <person name="Imamovic A."/>
            <person name="Ireland A."/>
            <person name="Larimer J."/>
            <person name="McCowan C."/>
            <person name="Murphy C."/>
            <person name="Pearson M."/>
            <person name="Poon T.W."/>
            <person name="Priest M."/>
            <person name="Roberts A."/>
            <person name="Saif S."/>
            <person name="Shea T."/>
            <person name="Sisk P."/>
            <person name="Sykes S."/>
            <person name="Wortman J."/>
            <person name="Nusbaum C."/>
            <person name="Birren B."/>
        </authorList>
    </citation>
    <scope>NUCLEOTIDE SEQUENCE [LARGE SCALE GENOMIC DNA]</scope>
    <source>
        <strain evidence="6 7">ACS-301-V-Sch3b</strain>
    </source>
</reference>
<dbReference type="Gene3D" id="1.10.150.130">
    <property type="match status" value="1"/>
</dbReference>
<proteinExistence type="inferred from homology"/>
<dbReference type="RefSeq" id="WP_016647190.1">
    <property type="nucleotide sequence ID" value="NZ_KE340327.1"/>
</dbReference>
<name>S3YI51_9BACT</name>
<dbReference type="Pfam" id="PF13356">
    <property type="entry name" value="Arm-DNA-bind_3"/>
    <property type="match status" value="1"/>
</dbReference>
<dbReference type="PATRIC" id="fig|883165.3.peg.1351"/>
<accession>S3YI51</accession>
<dbReference type="Gene3D" id="1.10.443.10">
    <property type="entry name" value="Intergrase catalytic core"/>
    <property type="match status" value="1"/>
</dbReference>
<evidence type="ECO:0000259" key="5">
    <source>
        <dbReference type="PROSITE" id="PS51898"/>
    </source>
</evidence>
<dbReference type="CDD" id="cd00801">
    <property type="entry name" value="INT_P4_C"/>
    <property type="match status" value="1"/>
</dbReference>
<organism evidence="6 7">
    <name type="scientific">Campylobacter ureolyticus ACS-301-V-Sch3b</name>
    <dbReference type="NCBI Taxonomy" id="883165"/>
    <lineage>
        <taxon>Bacteria</taxon>
        <taxon>Pseudomonadati</taxon>
        <taxon>Campylobacterota</taxon>
        <taxon>Epsilonproteobacteria</taxon>
        <taxon>Campylobacterales</taxon>
        <taxon>Campylobacteraceae</taxon>
        <taxon>Campylobacter</taxon>
    </lineage>
</organism>
<dbReference type="SUPFAM" id="SSF56349">
    <property type="entry name" value="DNA breaking-rejoining enzymes"/>
    <property type="match status" value="1"/>
</dbReference>
<gene>
    <name evidence="6" type="ORF">HMPREF9309_01335</name>
</gene>
<sequence length="422" mass="49054">MANVTKTYLTDKNIRELKPKLRQYKKVVGSPKELYIWVNPSGIKTFFLRLKNDKTKKINEFRDGIYGVNEARKEAVDLLKKLNIGLSLEALSNQDQYSFKGLYDRFIKIKSDSVSSEYLKNIKRRHELYTLPNLAKLDCKEITSSKLSDMLRPLFNKHNTDQPTRLETIHRIINDLKNIFDLAIKDRYLTYNPAFKLEDEFPTSHKFNKNKGIDTRYSAIIDKNLLADFIKDLKYDNAMDLQTKRAIYLLLLTANRPANIVSAKWQDIDLNAKKWDIVATDMKMRLSHTTALSDESVKILKEQFIYSQNYKFVFPSMTTKTGYLNRDTLSKAIRTLNNGKYKGVATPHGFRATFKTTCTLNLSTLYRLGISEKTIEEVLAHKENNKITQAYERQRATFNTKLKLMQWYSDYLNNLENLGIGG</sequence>
<dbReference type="AlphaFoldDB" id="S3YI51"/>
<dbReference type="EMBL" id="AGYD01000011">
    <property type="protein sequence ID" value="EPH08080.1"/>
    <property type="molecule type" value="Genomic_DNA"/>
</dbReference>
<evidence type="ECO:0000256" key="3">
    <source>
        <dbReference type="ARBA" id="ARBA00023125"/>
    </source>
</evidence>
<dbReference type="PROSITE" id="PS51898">
    <property type="entry name" value="TYR_RECOMBINASE"/>
    <property type="match status" value="1"/>
</dbReference>
<keyword evidence="3" id="KW-0238">DNA-binding</keyword>
<dbReference type="PANTHER" id="PTHR30629">
    <property type="entry name" value="PROPHAGE INTEGRASE"/>
    <property type="match status" value="1"/>
</dbReference>
<dbReference type="InterPro" id="IPR038488">
    <property type="entry name" value="Integrase_DNA-bd_sf"/>
</dbReference>